<sequence>APPVAAAAPAPPAAAALGVPRRREAAEAVAPRRARLACPPAGRERAGAPRALPRLAGGRGAAAGCAEGRGGREAVRAEGCAVQHGARSAFARGERIHTRALAVGFRGALPQMRGRTGSLLWTCARQAAPPAPPPRPGRRAPRAKDWGVQRRSKRSARASGSFCLCRRAFLLEPRFLVSL</sequence>
<evidence type="ECO:0000313" key="2">
    <source>
        <dbReference type="EMBL" id="CAK0886234.1"/>
    </source>
</evidence>
<keyword evidence="3" id="KW-1185">Reference proteome</keyword>
<feature type="non-terminal residue" evidence="2">
    <location>
        <position position="179"/>
    </location>
</feature>
<organism evidence="2 3">
    <name type="scientific">Prorocentrum cordatum</name>
    <dbReference type="NCBI Taxonomy" id="2364126"/>
    <lineage>
        <taxon>Eukaryota</taxon>
        <taxon>Sar</taxon>
        <taxon>Alveolata</taxon>
        <taxon>Dinophyceae</taxon>
        <taxon>Prorocentrales</taxon>
        <taxon>Prorocentraceae</taxon>
        <taxon>Prorocentrum</taxon>
    </lineage>
</organism>
<evidence type="ECO:0000313" key="3">
    <source>
        <dbReference type="Proteomes" id="UP001189429"/>
    </source>
</evidence>
<reference evidence="2" key="1">
    <citation type="submission" date="2023-10" db="EMBL/GenBank/DDBJ databases">
        <authorList>
            <person name="Chen Y."/>
            <person name="Shah S."/>
            <person name="Dougan E. K."/>
            <person name="Thang M."/>
            <person name="Chan C."/>
        </authorList>
    </citation>
    <scope>NUCLEOTIDE SEQUENCE [LARGE SCALE GENOMIC DNA]</scope>
</reference>
<feature type="region of interest" description="Disordered" evidence="1">
    <location>
        <begin position="127"/>
        <end position="152"/>
    </location>
</feature>
<name>A0ABN9WMH9_9DINO</name>
<comment type="caution">
    <text evidence="2">The sequence shown here is derived from an EMBL/GenBank/DDBJ whole genome shotgun (WGS) entry which is preliminary data.</text>
</comment>
<accession>A0ABN9WMH9</accession>
<evidence type="ECO:0000256" key="1">
    <source>
        <dbReference type="SAM" id="MobiDB-lite"/>
    </source>
</evidence>
<protein>
    <submittedName>
        <fullName evidence="2">Uncharacterized protein</fullName>
    </submittedName>
</protein>
<dbReference type="EMBL" id="CAUYUJ010018776">
    <property type="protein sequence ID" value="CAK0886234.1"/>
    <property type="molecule type" value="Genomic_DNA"/>
</dbReference>
<dbReference type="Proteomes" id="UP001189429">
    <property type="component" value="Unassembled WGS sequence"/>
</dbReference>
<gene>
    <name evidence="2" type="ORF">PCOR1329_LOCUS67638</name>
</gene>
<feature type="non-terminal residue" evidence="2">
    <location>
        <position position="1"/>
    </location>
</feature>
<proteinExistence type="predicted"/>